<reference evidence="1 2" key="1">
    <citation type="submission" date="2018-12" db="EMBL/GenBank/DDBJ databases">
        <title>Flammeovirga pectinis sp. nov., isolated from the gut of the Korean scallop, Patinopecten yessoensis.</title>
        <authorList>
            <person name="Bae J.-W."/>
            <person name="Jeong Y.-S."/>
            <person name="Kang W."/>
        </authorList>
    </citation>
    <scope>NUCLEOTIDE SEQUENCE [LARGE SCALE GENOMIC DNA]</scope>
    <source>
        <strain evidence="1 2">L12M1</strain>
    </source>
</reference>
<evidence type="ECO:0000313" key="2">
    <source>
        <dbReference type="Proteomes" id="UP000267268"/>
    </source>
</evidence>
<proteinExistence type="predicted"/>
<accession>A0A3S9P4S3</accession>
<keyword evidence="2" id="KW-1185">Reference proteome</keyword>
<evidence type="ECO:0008006" key="3">
    <source>
        <dbReference type="Google" id="ProtNLM"/>
    </source>
</evidence>
<dbReference type="AlphaFoldDB" id="A0A3S9P4S3"/>
<gene>
    <name evidence="1" type="ORF">EI427_13180</name>
</gene>
<dbReference type="Proteomes" id="UP000267268">
    <property type="component" value="Chromosome 1"/>
</dbReference>
<name>A0A3S9P4S3_9BACT</name>
<dbReference type="KEGG" id="fll:EI427_13180"/>
<sequence length="162" mass="18594">MNKTRKNAAPSKEAMVEMSIQFIADGGEWSLRKLATHCGTTTKVFYTRFDGEYGLVDAIVKFLGERKARQYQSIEQSIESFYRYEIDFYYENSTIVQFLESKGRGANPFMLYVRDAYMKLFNGDQNKMIFSGTVMLGVQAMLAREVQVDHELIIGYLTKGLS</sequence>
<dbReference type="OrthoDB" id="4709966at2"/>
<dbReference type="EMBL" id="CP034562">
    <property type="protein sequence ID" value="AZQ63158.1"/>
    <property type="molecule type" value="Genomic_DNA"/>
</dbReference>
<dbReference type="SUPFAM" id="SSF46689">
    <property type="entry name" value="Homeodomain-like"/>
    <property type="match status" value="1"/>
</dbReference>
<dbReference type="RefSeq" id="WP_126615378.1">
    <property type="nucleotide sequence ID" value="NZ_CP034562.1"/>
</dbReference>
<organism evidence="1 2">
    <name type="scientific">Flammeovirga pectinis</name>
    <dbReference type="NCBI Taxonomy" id="2494373"/>
    <lineage>
        <taxon>Bacteria</taxon>
        <taxon>Pseudomonadati</taxon>
        <taxon>Bacteroidota</taxon>
        <taxon>Cytophagia</taxon>
        <taxon>Cytophagales</taxon>
        <taxon>Flammeovirgaceae</taxon>
        <taxon>Flammeovirga</taxon>
    </lineage>
</organism>
<protein>
    <recommendedName>
        <fullName evidence="3">TetR/AcrR family transcriptional regulator</fullName>
    </recommendedName>
</protein>
<evidence type="ECO:0000313" key="1">
    <source>
        <dbReference type="EMBL" id="AZQ63158.1"/>
    </source>
</evidence>
<dbReference type="InterPro" id="IPR009057">
    <property type="entry name" value="Homeodomain-like_sf"/>
</dbReference>